<organism evidence="3 4">
    <name type="scientific">Conyzicola lurida</name>
    <dbReference type="NCBI Taxonomy" id="1172621"/>
    <lineage>
        <taxon>Bacteria</taxon>
        <taxon>Bacillati</taxon>
        <taxon>Actinomycetota</taxon>
        <taxon>Actinomycetes</taxon>
        <taxon>Micrococcales</taxon>
        <taxon>Microbacteriaceae</taxon>
        <taxon>Conyzicola</taxon>
    </lineage>
</organism>
<dbReference type="Pfam" id="PF07883">
    <property type="entry name" value="Cupin_2"/>
    <property type="match status" value="1"/>
</dbReference>
<protein>
    <submittedName>
        <fullName evidence="3">Mannose-6-phosphate isomerase-like protein (Cupin superfamily)</fullName>
    </submittedName>
</protein>
<gene>
    <name evidence="3" type="ORF">HD599_003099</name>
</gene>
<dbReference type="AlphaFoldDB" id="A0A841ASX4"/>
<dbReference type="EMBL" id="JACHMJ010000001">
    <property type="protein sequence ID" value="MBB5844776.1"/>
    <property type="molecule type" value="Genomic_DNA"/>
</dbReference>
<keyword evidence="4" id="KW-1185">Reference proteome</keyword>
<evidence type="ECO:0000256" key="1">
    <source>
        <dbReference type="ARBA" id="ARBA00023125"/>
    </source>
</evidence>
<dbReference type="InterPro" id="IPR014710">
    <property type="entry name" value="RmlC-like_jellyroll"/>
</dbReference>
<dbReference type="RefSeq" id="WP_184239263.1">
    <property type="nucleotide sequence ID" value="NZ_JACHMJ010000001.1"/>
</dbReference>
<sequence>MPVIEPGSWLNPENRPDWAEIATIGRFAITVDGGRFDRHFHDDHEVWFLWEGKAKILIEGEERYVQAGDIVLTRAGDTHDFVEVYETVRGFFTETGHPSGGRTGHLHHTETDAAGHAVPAAALPADFPAYGG</sequence>
<dbReference type="InterPro" id="IPR037923">
    <property type="entry name" value="HTH-like"/>
</dbReference>
<name>A0A841ASX4_9MICO</name>
<dbReference type="Proteomes" id="UP000536685">
    <property type="component" value="Unassembled WGS sequence"/>
</dbReference>
<evidence type="ECO:0000313" key="3">
    <source>
        <dbReference type="EMBL" id="MBB5844776.1"/>
    </source>
</evidence>
<reference evidence="3 4" key="1">
    <citation type="submission" date="2020-08" db="EMBL/GenBank/DDBJ databases">
        <title>Sequencing the genomes of 1000 actinobacteria strains.</title>
        <authorList>
            <person name="Klenk H.-P."/>
        </authorList>
    </citation>
    <scope>NUCLEOTIDE SEQUENCE [LARGE SCALE GENOMIC DNA]</scope>
    <source>
        <strain evidence="3 4">DSM 105784</strain>
    </source>
</reference>
<evidence type="ECO:0000313" key="4">
    <source>
        <dbReference type="Proteomes" id="UP000536685"/>
    </source>
</evidence>
<keyword evidence="1" id="KW-0238">DNA-binding</keyword>
<feature type="domain" description="Cupin type-2" evidence="2">
    <location>
        <begin position="33"/>
        <end position="82"/>
    </location>
</feature>
<evidence type="ECO:0000259" key="2">
    <source>
        <dbReference type="Pfam" id="PF07883"/>
    </source>
</evidence>
<dbReference type="InterPro" id="IPR013096">
    <property type="entry name" value="Cupin_2"/>
</dbReference>
<dbReference type="GO" id="GO:0016853">
    <property type="term" value="F:isomerase activity"/>
    <property type="evidence" value="ECO:0007669"/>
    <property type="project" value="UniProtKB-KW"/>
</dbReference>
<dbReference type="GO" id="GO:0003677">
    <property type="term" value="F:DNA binding"/>
    <property type="evidence" value="ECO:0007669"/>
    <property type="project" value="UniProtKB-KW"/>
</dbReference>
<dbReference type="Gene3D" id="2.60.120.10">
    <property type="entry name" value="Jelly Rolls"/>
    <property type="match status" value="1"/>
</dbReference>
<accession>A0A841ASX4</accession>
<comment type="caution">
    <text evidence="3">The sequence shown here is derived from an EMBL/GenBank/DDBJ whole genome shotgun (WGS) entry which is preliminary data.</text>
</comment>
<proteinExistence type="predicted"/>
<dbReference type="SUPFAM" id="SSF51215">
    <property type="entry name" value="Regulatory protein AraC"/>
    <property type="match status" value="1"/>
</dbReference>
<keyword evidence="3" id="KW-0413">Isomerase</keyword>